<evidence type="ECO:0000256" key="2">
    <source>
        <dbReference type="ARBA" id="ARBA00022801"/>
    </source>
</evidence>
<dbReference type="PANTHER" id="PTHR10188:SF6">
    <property type="entry name" value="N(4)-(BETA-N-ACETYLGLUCOSAMINYL)-L-ASPARAGINASE"/>
    <property type="match status" value="1"/>
</dbReference>
<evidence type="ECO:0000313" key="10">
    <source>
        <dbReference type="Proteomes" id="UP000057910"/>
    </source>
</evidence>
<evidence type="ECO:0000256" key="1">
    <source>
        <dbReference type="ARBA" id="ARBA00022670"/>
    </source>
</evidence>
<dbReference type="PANTHER" id="PTHR10188">
    <property type="entry name" value="L-ASPARAGINASE"/>
    <property type="match status" value="1"/>
</dbReference>
<dbReference type="EMBL" id="LPAD01000119">
    <property type="protein sequence ID" value="KVN72992.1"/>
    <property type="molecule type" value="Genomic_DNA"/>
</dbReference>
<keyword evidence="2" id="KW-0378">Hydrolase</keyword>
<dbReference type="Gene3D" id="3.60.20.30">
    <property type="entry name" value="(Glycosyl)asparaginase"/>
    <property type="match status" value="1"/>
</dbReference>
<feature type="site" description="Cleavage; by autolysis" evidence="7">
    <location>
        <begin position="191"/>
        <end position="192"/>
    </location>
</feature>
<feature type="binding site" evidence="6">
    <location>
        <begin position="242"/>
        <end position="245"/>
    </location>
    <ligand>
        <name>substrate</name>
    </ligand>
</feature>
<evidence type="ECO:0000313" key="9">
    <source>
        <dbReference type="EMBL" id="KWZ53827.1"/>
    </source>
</evidence>
<organism evidence="9 11">
    <name type="scientific">Burkholderia ubonensis</name>
    <dbReference type="NCBI Taxonomy" id="101571"/>
    <lineage>
        <taxon>Bacteria</taxon>
        <taxon>Pseudomonadati</taxon>
        <taxon>Pseudomonadota</taxon>
        <taxon>Betaproteobacteria</taxon>
        <taxon>Burkholderiales</taxon>
        <taxon>Burkholderiaceae</taxon>
        <taxon>Burkholderia</taxon>
        <taxon>Burkholderia cepacia complex</taxon>
    </lineage>
</organism>
<name>A0A102ZN39_9BURK</name>
<keyword evidence="1" id="KW-0645">Protease</keyword>
<keyword evidence="3" id="KW-0068">Autocatalytic cleavage</keyword>
<dbReference type="RefSeq" id="WP_059482627.1">
    <property type="nucleotide sequence ID" value="NZ_CM003772.1"/>
</dbReference>
<evidence type="ECO:0000256" key="3">
    <source>
        <dbReference type="ARBA" id="ARBA00022813"/>
    </source>
</evidence>
<dbReference type="SUPFAM" id="SSF56235">
    <property type="entry name" value="N-terminal nucleophile aminohydrolases (Ntn hydrolases)"/>
    <property type="match status" value="1"/>
</dbReference>
<reference evidence="9 11" key="2">
    <citation type="submission" date="2015-11" db="EMBL/GenBank/DDBJ databases">
        <authorList>
            <person name="Sahl J."/>
            <person name="Wagner D."/>
            <person name="Keim P."/>
        </authorList>
    </citation>
    <scope>NUCLEOTIDE SEQUENCE [LARGE SCALE GENOMIC DNA]</scope>
    <source>
        <strain evidence="9 11">MSMB1157</strain>
    </source>
</reference>
<dbReference type="Pfam" id="PF01112">
    <property type="entry name" value="Asparaginase_2"/>
    <property type="match status" value="1"/>
</dbReference>
<evidence type="ECO:0000256" key="6">
    <source>
        <dbReference type="PIRSR" id="PIRSR600246-2"/>
    </source>
</evidence>
<dbReference type="CDD" id="cd04701">
    <property type="entry name" value="Asparaginase_2"/>
    <property type="match status" value="1"/>
</dbReference>
<proteinExistence type="predicted"/>
<evidence type="ECO:0000313" key="8">
    <source>
        <dbReference type="EMBL" id="KVN72992.1"/>
    </source>
</evidence>
<feature type="active site" description="Nucleophile" evidence="5">
    <location>
        <position position="192"/>
    </location>
</feature>
<sequence length="324" mass="33669">MERTILAVHGGAGTLQRGVMTPEQEAAHRAALEAALVAGHLVLKAGGSSVDAVVAAVVALENCPLFNAGRGSVFTHAGTHEMDAAVMEGHTGRAGAVAGVSRIRNPVEAARRVMGRSTHVLLSGAGAEQFAIDEGLALEPPEYFHTDFRWQQLVAVRDTGRALLDHDGAALLRQQAPADSSRLINGEHKFGTVGAVARDANGHLAAATSTGGLTNKRHGRIGDSPLIGCGTFADTRVAVSATGTGEAFIRAVAAHDVAARMKYGHAMVDEAARTVVNEVIPSQGGSGGLIAVDADGRVSMPFNTEGMYRGVIQADGKRYVDIYR</sequence>
<dbReference type="EMBL" id="LNJU01000005">
    <property type="protein sequence ID" value="KWZ53827.1"/>
    <property type="molecule type" value="Genomic_DNA"/>
</dbReference>
<evidence type="ECO:0000313" key="11">
    <source>
        <dbReference type="Proteomes" id="UP000070119"/>
    </source>
</evidence>
<dbReference type="AlphaFoldDB" id="A0A102ZN39"/>
<evidence type="ECO:0000256" key="4">
    <source>
        <dbReference type="ARBA" id="ARBA00069124"/>
    </source>
</evidence>
<dbReference type="InterPro" id="IPR029055">
    <property type="entry name" value="Ntn_hydrolases_N"/>
</dbReference>
<dbReference type="InterPro" id="IPR000246">
    <property type="entry name" value="Peptidase_T2"/>
</dbReference>
<dbReference type="GO" id="GO:0008233">
    <property type="term" value="F:peptidase activity"/>
    <property type="evidence" value="ECO:0007669"/>
    <property type="project" value="UniProtKB-KW"/>
</dbReference>
<dbReference type="GO" id="GO:0016811">
    <property type="term" value="F:hydrolase activity, acting on carbon-nitrogen (but not peptide) bonds, in linear amides"/>
    <property type="evidence" value="ECO:0007669"/>
    <property type="project" value="UniProtKB-ARBA"/>
</dbReference>
<gene>
    <name evidence="8" type="ORF">WJ68_30610</name>
    <name evidence="9" type="ORF">WK57_33400</name>
</gene>
<evidence type="ECO:0000256" key="7">
    <source>
        <dbReference type="PIRSR" id="PIRSR600246-3"/>
    </source>
</evidence>
<evidence type="ECO:0000256" key="5">
    <source>
        <dbReference type="PIRSR" id="PIRSR600246-1"/>
    </source>
</evidence>
<accession>A0A102ZN39</accession>
<dbReference type="FunFam" id="3.60.20.30:FF:000001">
    <property type="entry name" value="Isoaspartyl peptidase/L-asparaginase"/>
    <property type="match status" value="1"/>
</dbReference>
<comment type="caution">
    <text evidence="9">The sequence shown here is derived from an EMBL/GenBank/DDBJ whole genome shotgun (WGS) entry which is preliminary data.</text>
</comment>
<feature type="binding site" evidence="6">
    <location>
        <begin position="220"/>
        <end position="223"/>
    </location>
    <ligand>
        <name>substrate</name>
    </ligand>
</feature>
<reference evidence="8 10" key="1">
    <citation type="submission" date="2015-11" db="EMBL/GenBank/DDBJ databases">
        <title>Expanding the genomic diversity of Burkholderia species for the development of highly accurate diagnostics.</title>
        <authorList>
            <person name="Sahl J."/>
            <person name="Keim P."/>
            <person name="Wagner D."/>
        </authorList>
    </citation>
    <scope>NUCLEOTIDE SEQUENCE [LARGE SCALE GENOMIC DNA]</scope>
    <source>
        <strain evidence="8 10">MSMB1585WGS</strain>
    </source>
</reference>
<dbReference type="Proteomes" id="UP000057910">
    <property type="component" value="Unassembled WGS sequence"/>
</dbReference>
<dbReference type="Proteomes" id="UP000070119">
    <property type="component" value="Chromosome 2"/>
</dbReference>
<dbReference type="GO" id="GO:0006508">
    <property type="term" value="P:proteolysis"/>
    <property type="evidence" value="ECO:0007669"/>
    <property type="project" value="UniProtKB-KW"/>
</dbReference>
<protein>
    <recommendedName>
        <fullName evidence="4">Isoaspartyl peptidase</fullName>
    </recommendedName>
</protein>